<dbReference type="CDD" id="cd06261">
    <property type="entry name" value="TM_PBP2"/>
    <property type="match status" value="1"/>
</dbReference>
<dbReference type="GO" id="GO:0005886">
    <property type="term" value="C:plasma membrane"/>
    <property type="evidence" value="ECO:0007669"/>
    <property type="project" value="UniProtKB-SubCell"/>
</dbReference>
<dbReference type="GO" id="GO:0055085">
    <property type="term" value="P:transmembrane transport"/>
    <property type="evidence" value="ECO:0007669"/>
    <property type="project" value="InterPro"/>
</dbReference>
<gene>
    <name evidence="9" type="primary">yteP_11</name>
    <name evidence="9" type="ORF">SDC9_70669</name>
</gene>
<evidence type="ECO:0000256" key="4">
    <source>
        <dbReference type="ARBA" id="ARBA00022692"/>
    </source>
</evidence>
<feature type="transmembrane region" description="Helical" evidence="7">
    <location>
        <begin position="161"/>
        <end position="187"/>
    </location>
</feature>
<dbReference type="PROSITE" id="PS50928">
    <property type="entry name" value="ABC_TM1"/>
    <property type="match status" value="1"/>
</dbReference>
<comment type="subcellular location">
    <subcellularLocation>
        <location evidence="1">Cell membrane</location>
        <topology evidence="1">Multi-pass membrane protein</topology>
    </subcellularLocation>
</comment>
<proteinExistence type="predicted"/>
<evidence type="ECO:0000313" key="9">
    <source>
        <dbReference type="EMBL" id="MPM24188.1"/>
    </source>
</evidence>
<dbReference type="PANTHER" id="PTHR43227:SF11">
    <property type="entry name" value="BLL4140 PROTEIN"/>
    <property type="match status" value="1"/>
</dbReference>
<comment type="caution">
    <text evidence="9">The sequence shown here is derived from an EMBL/GenBank/DDBJ whole genome shotgun (WGS) entry which is preliminary data.</text>
</comment>
<evidence type="ECO:0000256" key="2">
    <source>
        <dbReference type="ARBA" id="ARBA00022448"/>
    </source>
</evidence>
<keyword evidence="4 7" id="KW-0812">Transmembrane</keyword>
<evidence type="ECO:0000256" key="7">
    <source>
        <dbReference type="SAM" id="Phobius"/>
    </source>
</evidence>
<sequence length="302" mass="34820">MSKRVWKRVYAKLDLFLLLLIPLAWYVVFKYVPMYGLQIAFRRFNPSLGITASPWVGMRYFSQFFDSYYFWEIIYNTISLSIYQLAIGFPIPIFLALLINEIQHKRLQRTVQNITYIPHFLSVVVVVSMLNLFSNVDYGIFNKFLGLFGFPAADYMAKAQYFQTLFVFSNVWQSMGFNSIIYIAALTAIDSTLYEAATIDGCSRFKKIIHISLPGLLPTILILFIMRMGSLMEIGFEKVLLMQNPINMSSSEIISTFIYKNGIQKGQFSYSAAVGLFNSLINFLLLLFSNTLVKKFTKTSLW</sequence>
<feature type="domain" description="ABC transmembrane type-1" evidence="8">
    <location>
        <begin position="74"/>
        <end position="289"/>
    </location>
</feature>
<keyword evidence="9" id="KW-0762">Sugar transport</keyword>
<dbReference type="PANTHER" id="PTHR43227">
    <property type="entry name" value="BLL4140 PROTEIN"/>
    <property type="match status" value="1"/>
</dbReference>
<name>A0A644Y8C1_9ZZZZ</name>
<dbReference type="EMBL" id="VSSQ01004205">
    <property type="protein sequence ID" value="MPM24188.1"/>
    <property type="molecule type" value="Genomic_DNA"/>
</dbReference>
<feature type="transmembrane region" description="Helical" evidence="7">
    <location>
        <begin position="268"/>
        <end position="288"/>
    </location>
</feature>
<dbReference type="Pfam" id="PF00528">
    <property type="entry name" value="BPD_transp_1"/>
    <property type="match status" value="1"/>
</dbReference>
<dbReference type="Gene3D" id="1.10.3720.10">
    <property type="entry name" value="MetI-like"/>
    <property type="match status" value="1"/>
</dbReference>
<dbReference type="SUPFAM" id="SSF161098">
    <property type="entry name" value="MetI-like"/>
    <property type="match status" value="1"/>
</dbReference>
<feature type="transmembrane region" description="Helical" evidence="7">
    <location>
        <begin position="208"/>
        <end position="226"/>
    </location>
</feature>
<keyword evidence="2" id="KW-0813">Transport</keyword>
<feature type="transmembrane region" description="Helical" evidence="7">
    <location>
        <begin position="9"/>
        <end position="28"/>
    </location>
</feature>
<keyword evidence="3" id="KW-1003">Cell membrane</keyword>
<feature type="transmembrane region" description="Helical" evidence="7">
    <location>
        <begin position="73"/>
        <end position="99"/>
    </location>
</feature>
<evidence type="ECO:0000256" key="5">
    <source>
        <dbReference type="ARBA" id="ARBA00022989"/>
    </source>
</evidence>
<feature type="transmembrane region" description="Helical" evidence="7">
    <location>
        <begin position="120"/>
        <end position="141"/>
    </location>
</feature>
<evidence type="ECO:0000259" key="8">
    <source>
        <dbReference type="PROSITE" id="PS50928"/>
    </source>
</evidence>
<dbReference type="InterPro" id="IPR050809">
    <property type="entry name" value="UgpAE/MalFG_permease"/>
</dbReference>
<keyword evidence="5 7" id="KW-1133">Transmembrane helix</keyword>
<accession>A0A644Y8C1</accession>
<protein>
    <submittedName>
        <fullName evidence="9">Putative multiple-sugar transport system permease YteP</fullName>
    </submittedName>
</protein>
<evidence type="ECO:0000256" key="6">
    <source>
        <dbReference type="ARBA" id="ARBA00023136"/>
    </source>
</evidence>
<keyword evidence="6 7" id="KW-0472">Membrane</keyword>
<dbReference type="InterPro" id="IPR000515">
    <property type="entry name" value="MetI-like"/>
</dbReference>
<evidence type="ECO:0000256" key="1">
    <source>
        <dbReference type="ARBA" id="ARBA00004651"/>
    </source>
</evidence>
<evidence type="ECO:0000256" key="3">
    <source>
        <dbReference type="ARBA" id="ARBA00022475"/>
    </source>
</evidence>
<dbReference type="AlphaFoldDB" id="A0A644Y8C1"/>
<reference evidence="9" key="1">
    <citation type="submission" date="2019-08" db="EMBL/GenBank/DDBJ databases">
        <authorList>
            <person name="Kucharzyk K."/>
            <person name="Murdoch R.W."/>
            <person name="Higgins S."/>
            <person name="Loffler F."/>
        </authorList>
    </citation>
    <scope>NUCLEOTIDE SEQUENCE</scope>
</reference>
<dbReference type="InterPro" id="IPR035906">
    <property type="entry name" value="MetI-like_sf"/>
</dbReference>
<organism evidence="9">
    <name type="scientific">bioreactor metagenome</name>
    <dbReference type="NCBI Taxonomy" id="1076179"/>
    <lineage>
        <taxon>unclassified sequences</taxon>
        <taxon>metagenomes</taxon>
        <taxon>ecological metagenomes</taxon>
    </lineage>
</organism>